<name>A0AAE3FVL5_9EURY</name>
<evidence type="ECO:0000256" key="1">
    <source>
        <dbReference type="ARBA" id="ARBA00004618"/>
    </source>
</evidence>
<feature type="domain" description="Archaeal flagella protein FlaD/E" evidence="3">
    <location>
        <begin position="61"/>
        <end position="147"/>
    </location>
</feature>
<evidence type="ECO:0000259" key="3">
    <source>
        <dbReference type="Pfam" id="PF04659"/>
    </source>
</evidence>
<protein>
    <recommendedName>
        <fullName evidence="3">Archaeal flagella protein FlaD/E domain-containing protein</fullName>
    </recommendedName>
</protein>
<comment type="subcellular location">
    <subcellularLocation>
        <location evidence="1">Archaeal flagellum</location>
    </subcellularLocation>
</comment>
<dbReference type="InterPro" id="IPR006752">
    <property type="entry name" value="Arch_fla_DE"/>
</dbReference>
<reference evidence="4" key="2">
    <citation type="submission" date="2022-02" db="EMBL/GenBank/DDBJ databases">
        <authorList>
            <person name="Elcheninov A.G."/>
            <person name="Sorokin D.Y."/>
            <person name="Kublanov I.V."/>
        </authorList>
    </citation>
    <scope>NUCLEOTIDE SEQUENCE</scope>
    <source>
        <strain evidence="4">AArc-St2</strain>
    </source>
</reference>
<evidence type="ECO:0000256" key="2">
    <source>
        <dbReference type="ARBA" id="ARBA00022440"/>
    </source>
</evidence>
<dbReference type="PANTHER" id="PTHR40698:SF2">
    <property type="entry name" value="FLAGELLA-RELATED PROTEIN C-RELATED"/>
    <property type="match status" value="1"/>
</dbReference>
<gene>
    <name evidence="4" type="ORF">AArcSt2_00600</name>
</gene>
<keyword evidence="2" id="KW-0974">Archaeal flagellum</keyword>
<evidence type="ECO:0000313" key="5">
    <source>
        <dbReference type="Proteomes" id="UP001203207"/>
    </source>
</evidence>
<dbReference type="GO" id="GO:0097589">
    <property type="term" value="C:archaeal-type flagellum"/>
    <property type="evidence" value="ECO:0007669"/>
    <property type="project" value="UniProtKB-SubCell"/>
</dbReference>
<dbReference type="RefSeq" id="WP_174653021.1">
    <property type="nucleotide sequence ID" value="NZ_JAKRVX010000001.1"/>
</dbReference>
<dbReference type="Pfam" id="PF04659">
    <property type="entry name" value="Arch_fla_DE"/>
    <property type="match status" value="1"/>
</dbReference>
<dbReference type="GO" id="GO:0097588">
    <property type="term" value="P:archaeal or bacterial-type flagellum-dependent cell motility"/>
    <property type="evidence" value="ECO:0007669"/>
    <property type="project" value="InterPro"/>
</dbReference>
<sequence>MGVNPREYDPTELRSLAGIAEPEVRSTATVKKSLTAEESVRAQQFKELLALRTKKAADGLERPYLRTIPDTDLGRRLLYDWVEFLTLVGGHAEARTALRYYKQLGWITPAIQHTISGEVGSLPEPVHARSFEIGDHRLSLLYIATLASLS</sequence>
<dbReference type="PANTHER" id="PTHR40698">
    <property type="entry name" value="FLAGELLA-RELATED PROTEIN E-RELATED-RELATED"/>
    <property type="match status" value="1"/>
</dbReference>
<dbReference type="AlphaFoldDB" id="A0AAE3FVL5"/>
<proteinExistence type="predicted"/>
<comment type="caution">
    <text evidence="4">The sequence shown here is derived from an EMBL/GenBank/DDBJ whole genome shotgun (WGS) entry which is preliminary data.</text>
</comment>
<accession>A0AAE3FVL5</accession>
<dbReference type="InterPro" id="IPR052494">
    <property type="entry name" value="Flagella_assembly_related"/>
</dbReference>
<keyword evidence="5" id="KW-1185">Reference proteome</keyword>
<dbReference type="Proteomes" id="UP001203207">
    <property type="component" value="Unassembled WGS sequence"/>
</dbReference>
<evidence type="ECO:0000313" key="4">
    <source>
        <dbReference type="EMBL" id="MCL9815434.1"/>
    </source>
</evidence>
<organism evidence="4 5">
    <name type="scientific">Natronocalculus amylovorans</name>
    <dbReference type="NCBI Taxonomy" id="2917812"/>
    <lineage>
        <taxon>Archaea</taxon>
        <taxon>Methanobacteriati</taxon>
        <taxon>Methanobacteriota</taxon>
        <taxon>Stenosarchaea group</taxon>
        <taxon>Halobacteria</taxon>
        <taxon>Halobacteriales</taxon>
        <taxon>Haloferacaceae</taxon>
        <taxon>Natronocalculus</taxon>
    </lineage>
</organism>
<dbReference type="EMBL" id="JAKRVX010000001">
    <property type="protein sequence ID" value="MCL9815434.1"/>
    <property type="molecule type" value="Genomic_DNA"/>
</dbReference>
<reference evidence="4" key="1">
    <citation type="journal article" date="2022" name="Syst. Appl. Microbiol.">
        <title>Natronocalculus amylovorans gen. nov., sp. nov., and Natranaeroarchaeum aerophilus sp. nov., dominant culturable amylolytic natronoarchaea from hypersaline soda lakes in southwestern Siberia.</title>
        <authorList>
            <person name="Sorokin D.Y."/>
            <person name="Elcheninov A.G."/>
            <person name="Khizhniak T.V."/>
            <person name="Koenen M."/>
            <person name="Bale N.J."/>
            <person name="Damste J.S.S."/>
            <person name="Kublanov I.V."/>
        </authorList>
    </citation>
    <scope>NUCLEOTIDE SEQUENCE</scope>
    <source>
        <strain evidence="4">AArc-St2</strain>
    </source>
</reference>